<keyword evidence="1" id="KW-0812">Transmembrane</keyword>
<dbReference type="RefSeq" id="XP_024337706.1">
    <property type="nucleotide sequence ID" value="XM_024479233.1"/>
</dbReference>
<dbReference type="Pfam" id="PF20152">
    <property type="entry name" value="DUF6534"/>
    <property type="match status" value="1"/>
</dbReference>
<gene>
    <name evidence="3" type="ORF">POSPLADRAFT_1047230</name>
</gene>
<dbReference type="PANTHER" id="PTHR40465">
    <property type="entry name" value="CHROMOSOME 1, WHOLE GENOME SHOTGUN SEQUENCE"/>
    <property type="match status" value="1"/>
</dbReference>
<protein>
    <recommendedName>
        <fullName evidence="2">DUF6534 domain-containing protein</fullName>
    </recommendedName>
</protein>
<dbReference type="Proteomes" id="UP000194127">
    <property type="component" value="Unassembled WGS sequence"/>
</dbReference>
<feature type="transmembrane region" description="Helical" evidence="1">
    <location>
        <begin position="73"/>
        <end position="92"/>
    </location>
</feature>
<proteinExistence type="predicted"/>
<feature type="transmembrane region" description="Helical" evidence="1">
    <location>
        <begin position="127"/>
        <end position="148"/>
    </location>
</feature>
<evidence type="ECO:0000259" key="2">
    <source>
        <dbReference type="Pfam" id="PF20152"/>
    </source>
</evidence>
<organism evidence="3 4">
    <name type="scientific">Postia placenta MAD-698-R-SB12</name>
    <dbReference type="NCBI Taxonomy" id="670580"/>
    <lineage>
        <taxon>Eukaryota</taxon>
        <taxon>Fungi</taxon>
        <taxon>Dikarya</taxon>
        <taxon>Basidiomycota</taxon>
        <taxon>Agaricomycotina</taxon>
        <taxon>Agaricomycetes</taxon>
        <taxon>Polyporales</taxon>
        <taxon>Adustoporiaceae</taxon>
        <taxon>Rhodonia</taxon>
    </lineage>
</organism>
<feature type="transmembrane region" description="Helical" evidence="1">
    <location>
        <begin position="160"/>
        <end position="187"/>
    </location>
</feature>
<evidence type="ECO:0000313" key="3">
    <source>
        <dbReference type="EMBL" id="OSX60912.1"/>
    </source>
</evidence>
<evidence type="ECO:0000256" key="1">
    <source>
        <dbReference type="SAM" id="Phobius"/>
    </source>
</evidence>
<feature type="transmembrane region" description="Helical" evidence="1">
    <location>
        <begin position="15"/>
        <end position="39"/>
    </location>
</feature>
<dbReference type="PANTHER" id="PTHR40465:SF1">
    <property type="entry name" value="DUF6534 DOMAIN-CONTAINING PROTEIN"/>
    <property type="match status" value="1"/>
</dbReference>
<dbReference type="EMBL" id="KZ110599">
    <property type="protein sequence ID" value="OSX60912.1"/>
    <property type="molecule type" value="Genomic_DNA"/>
</dbReference>
<dbReference type="GeneID" id="36324183"/>
<keyword evidence="4" id="KW-1185">Reference proteome</keyword>
<name>A0A1X6MXE4_9APHY</name>
<evidence type="ECO:0000313" key="4">
    <source>
        <dbReference type="Proteomes" id="UP000194127"/>
    </source>
</evidence>
<accession>A0A1X6MXE4</accession>
<dbReference type="OrthoDB" id="2953893at2759"/>
<reference evidence="3 4" key="1">
    <citation type="submission" date="2017-04" db="EMBL/GenBank/DDBJ databases">
        <title>Genome Sequence of the Model Brown-Rot Fungus Postia placenta SB12.</title>
        <authorList>
            <consortium name="DOE Joint Genome Institute"/>
            <person name="Gaskell J."/>
            <person name="Kersten P."/>
            <person name="Larrondo L.F."/>
            <person name="Canessa P."/>
            <person name="Martinez D."/>
            <person name="Hibbett D."/>
            <person name="Schmoll M."/>
            <person name="Kubicek C.P."/>
            <person name="Martinez A.T."/>
            <person name="Yadav J."/>
            <person name="Master E."/>
            <person name="Magnuson J.K."/>
            <person name="James T."/>
            <person name="Yaver D."/>
            <person name="Berka R."/>
            <person name="Labutti K."/>
            <person name="Lipzen A."/>
            <person name="Aerts A."/>
            <person name="Barry K."/>
            <person name="Henrissat B."/>
            <person name="Blanchette R."/>
            <person name="Grigoriev I."/>
            <person name="Cullen D."/>
        </authorList>
    </citation>
    <scope>NUCLEOTIDE SEQUENCE [LARGE SCALE GENOMIC DNA]</scope>
    <source>
        <strain evidence="3 4">MAD-698-R-SB12</strain>
    </source>
</reference>
<feature type="domain" description="DUF6534" evidence="2">
    <location>
        <begin position="132"/>
        <end position="230"/>
    </location>
</feature>
<dbReference type="AlphaFoldDB" id="A0A1X6MXE4"/>
<keyword evidence="1" id="KW-0472">Membrane</keyword>
<sequence length="313" mass="34178">MHSEKLKNRALRTSLWIQLVGSFFNWGLQGLLFLQLFYLTFLAELLQTIFQSAGVYAQLIIVYLPPGDATLDLLTYGMPIMSVIISVALPILNQNMTLIASVGQLSLGQATAGLISTVMSGSQSGSVWLSGSALVDIIIAISMALLLHRHKTGHGHTDALLNRLIVYVVESGAVTASVAVLALVFFIRDKVVLQRYEDKYKGVQGPALPILLCDLPYANAAFISLNNRKRLRTSPTSTRMTLTMESHEMRDQLASGELRVAPHDLQSKGTGSVNYPPQSPLVINVHREVATARFGDDASVVDVKFRERGSDTV</sequence>
<keyword evidence="1" id="KW-1133">Transmembrane helix</keyword>
<dbReference type="InterPro" id="IPR045339">
    <property type="entry name" value="DUF6534"/>
</dbReference>